<sequence length="478" mass="53056">MAALVHDEPWADWMQSWSPAASWLAMTGRPPAASADLVRRRQRDLLEHAHARSTFYRRHHGRHPGALMPAWEDVPPVDKPTLMANFDHWVTDPAITRAGVEDFLADRSRIGEDFLRRYAIWTSSGTSGEPGIFVQDSGALAVYTAMLESRMDRRFATQRWWPMAASGAFGPWGLQPRSALVAALDGHYASVSFWRRQCRFNPVSGSASRAFSVTQPIEEICAGLQEWRPAFLASYPSMLAELARQQQAGRLRLTPLALWAGGEGLPASTRDWIESVFGAPVINDYGASECLSIAFECPHGRMHLNDDWVVMEPVDADDRPVEPGTPSKAVLLTNLANRVQPLIRYRLGDSVTMHPDDCPCGNHRPSFTIEGRGDDTLRLRDARSAEVRLSPLAVTTVLEEGADLHRFQLLQTSPDALSLRLDDSLSSDPARLRERALTVLRDYLRRQGLPEIKLSVDAAPPSVDAASGKLRQVIVMAD</sequence>
<dbReference type="InterPro" id="IPR053158">
    <property type="entry name" value="CapK_Type1_Caps_Biosynth"/>
</dbReference>
<proteinExistence type="predicted"/>
<dbReference type="InterPro" id="IPR042099">
    <property type="entry name" value="ANL_N_sf"/>
</dbReference>
<dbReference type="PANTHER" id="PTHR36932">
    <property type="entry name" value="CAPSULAR POLYSACCHARIDE BIOSYNTHESIS PROTEIN"/>
    <property type="match status" value="1"/>
</dbReference>
<evidence type="ECO:0000313" key="2">
    <source>
        <dbReference type="Proteomes" id="UP001516061"/>
    </source>
</evidence>
<reference evidence="1 2" key="1">
    <citation type="submission" date="2020-05" db="EMBL/GenBank/DDBJ databases">
        <title>Genomic Encyclopedia of Type Strains, Phase IV (KMG-V): Genome sequencing to study the core and pangenomes of soil and plant-associated prokaryotes.</title>
        <authorList>
            <person name="Whitman W."/>
        </authorList>
    </citation>
    <scope>NUCLEOTIDE SEQUENCE [LARGE SCALE GENOMIC DNA]</scope>
    <source>
        <strain evidence="1 2">C29</strain>
    </source>
</reference>
<protein>
    <submittedName>
        <fullName evidence="1">Phenylacetate-coenzyme A ligase PaaK-like adenylate-forming protein</fullName>
    </submittedName>
</protein>
<accession>A0ABX2FZM0</accession>
<gene>
    <name evidence="1" type="ORF">HNQ01_001154</name>
</gene>
<dbReference type="PANTHER" id="PTHR36932:SF1">
    <property type="entry name" value="CAPSULAR POLYSACCHARIDE BIOSYNTHESIS PROTEIN"/>
    <property type="match status" value="1"/>
</dbReference>
<keyword evidence="2" id="KW-1185">Reference proteome</keyword>
<evidence type="ECO:0000313" key="1">
    <source>
        <dbReference type="EMBL" id="NRT55442.1"/>
    </source>
</evidence>
<organism evidence="1 2">
    <name type="scientific">Sphaerotilus uruguayifluvii</name>
    <dbReference type="NCBI Taxonomy" id="2735897"/>
    <lineage>
        <taxon>Bacteria</taxon>
        <taxon>Pseudomonadati</taxon>
        <taxon>Pseudomonadota</taxon>
        <taxon>Betaproteobacteria</taxon>
        <taxon>Burkholderiales</taxon>
        <taxon>Sphaerotilaceae</taxon>
        <taxon>Sphaerotilus</taxon>
    </lineage>
</organism>
<dbReference type="SUPFAM" id="SSF56801">
    <property type="entry name" value="Acetyl-CoA synthetase-like"/>
    <property type="match status" value="1"/>
</dbReference>
<comment type="caution">
    <text evidence="1">The sequence shown here is derived from an EMBL/GenBank/DDBJ whole genome shotgun (WGS) entry which is preliminary data.</text>
</comment>
<name>A0ABX2FZM0_9BURK</name>
<dbReference type="EMBL" id="JABSNM010000004">
    <property type="protein sequence ID" value="NRT55442.1"/>
    <property type="molecule type" value="Genomic_DNA"/>
</dbReference>
<dbReference type="RefSeq" id="WP_173804422.1">
    <property type="nucleotide sequence ID" value="NZ_JABSNM010000004.1"/>
</dbReference>
<dbReference type="Proteomes" id="UP001516061">
    <property type="component" value="Unassembled WGS sequence"/>
</dbReference>
<dbReference type="Gene3D" id="3.40.50.12780">
    <property type="entry name" value="N-terminal domain of ligase-like"/>
    <property type="match status" value="1"/>
</dbReference>